<proteinExistence type="inferred from homology"/>
<keyword evidence="10 17" id="KW-0547">Nucleotide-binding</keyword>
<keyword evidence="5" id="KW-0723">Serine/threonine-protein kinase</keyword>
<dbReference type="SMART" id="SM00220">
    <property type="entry name" value="S_TKc"/>
    <property type="match status" value="1"/>
</dbReference>
<reference evidence="22" key="2">
    <citation type="submission" date="2018-05" db="EMBL/GenBank/DDBJ databases">
        <title>OmerRS3 (Oryza meridionalis Reference Sequence Version 3).</title>
        <authorList>
            <person name="Zhang J."/>
            <person name="Kudrna D."/>
            <person name="Lee S."/>
            <person name="Talag J."/>
            <person name="Welchert J."/>
            <person name="Wing R.A."/>
        </authorList>
    </citation>
    <scope>NUCLEOTIDE SEQUENCE [LARGE SCALE GENOMIC DNA]</scope>
    <source>
        <strain evidence="22">cv. OR44</strain>
    </source>
</reference>
<feature type="signal peptide" evidence="19">
    <location>
        <begin position="1"/>
        <end position="19"/>
    </location>
</feature>
<reference evidence="22" key="1">
    <citation type="submission" date="2015-04" db="UniProtKB">
        <authorList>
            <consortium name="EnsemblPlants"/>
        </authorList>
    </citation>
    <scope>IDENTIFICATION</scope>
</reference>
<dbReference type="InterPro" id="IPR001245">
    <property type="entry name" value="Ser-Thr/Tyr_kinase_cat_dom"/>
</dbReference>
<dbReference type="EnsemblPlants" id="OMERI02G06540.1">
    <property type="protein sequence ID" value="OMERI02G06540.1"/>
    <property type="gene ID" value="OMERI02G06540"/>
</dbReference>
<keyword evidence="12 17" id="KW-0067">ATP-binding</keyword>
<feature type="domain" description="Gnk2-homologous" evidence="21">
    <location>
        <begin position="37"/>
        <end position="142"/>
    </location>
</feature>
<protein>
    <recommendedName>
        <fullName evidence="24">Protein kinase domain-containing protein</fullName>
    </recommendedName>
</protein>
<evidence type="ECO:0000256" key="7">
    <source>
        <dbReference type="ARBA" id="ARBA00022692"/>
    </source>
</evidence>
<dbReference type="PROSITE" id="PS51473">
    <property type="entry name" value="GNK2"/>
    <property type="match status" value="2"/>
</dbReference>
<evidence type="ECO:0000256" key="11">
    <source>
        <dbReference type="ARBA" id="ARBA00022777"/>
    </source>
</evidence>
<dbReference type="Pfam" id="PF01657">
    <property type="entry name" value="Stress-antifung"/>
    <property type="match status" value="1"/>
</dbReference>
<dbReference type="GO" id="GO:0005524">
    <property type="term" value="F:ATP binding"/>
    <property type="evidence" value="ECO:0007669"/>
    <property type="project" value="UniProtKB-UniRule"/>
</dbReference>
<dbReference type="AlphaFoldDB" id="A0A0E0CGG9"/>
<dbReference type="PROSITE" id="PS50011">
    <property type="entry name" value="PROTEIN_KINASE_DOM"/>
    <property type="match status" value="1"/>
</dbReference>
<accession>A0A0E0CGG9</accession>
<comment type="subcellular location">
    <subcellularLocation>
        <location evidence="1">Cell membrane</location>
        <topology evidence="1">Single-pass type I membrane protein</topology>
    </subcellularLocation>
</comment>
<evidence type="ECO:0000256" key="6">
    <source>
        <dbReference type="ARBA" id="ARBA00022679"/>
    </source>
</evidence>
<dbReference type="Proteomes" id="UP000008021">
    <property type="component" value="Chromosome 2"/>
</dbReference>
<evidence type="ECO:0000256" key="4">
    <source>
        <dbReference type="ARBA" id="ARBA00022475"/>
    </source>
</evidence>
<feature type="transmembrane region" description="Helical" evidence="18">
    <location>
        <begin position="302"/>
        <end position="325"/>
    </location>
</feature>
<keyword evidence="11" id="KW-0418">Kinase</keyword>
<evidence type="ECO:0000256" key="16">
    <source>
        <dbReference type="ARBA" id="ARBA00023180"/>
    </source>
</evidence>
<dbReference type="Pfam" id="PF07714">
    <property type="entry name" value="PK_Tyr_Ser-Thr"/>
    <property type="match status" value="1"/>
</dbReference>
<dbReference type="PANTHER" id="PTHR27002">
    <property type="entry name" value="RECEPTOR-LIKE SERINE/THREONINE-PROTEIN KINASE SD1-8"/>
    <property type="match status" value="1"/>
</dbReference>
<evidence type="ECO:0000256" key="17">
    <source>
        <dbReference type="PROSITE-ProRule" id="PRU10141"/>
    </source>
</evidence>
<dbReference type="InterPro" id="IPR000719">
    <property type="entry name" value="Prot_kinase_dom"/>
</dbReference>
<keyword evidence="15" id="KW-0675">Receptor</keyword>
<dbReference type="InterPro" id="IPR017441">
    <property type="entry name" value="Protein_kinase_ATP_BS"/>
</dbReference>
<dbReference type="GO" id="GO:0004674">
    <property type="term" value="F:protein serine/threonine kinase activity"/>
    <property type="evidence" value="ECO:0007669"/>
    <property type="project" value="UniProtKB-KW"/>
</dbReference>
<evidence type="ECO:0000313" key="23">
    <source>
        <dbReference type="Proteomes" id="UP000008021"/>
    </source>
</evidence>
<dbReference type="PROSITE" id="PS00107">
    <property type="entry name" value="PROTEIN_KINASE_ATP"/>
    <property type="match status" value="1"/>
</dbReference>
<evidence type="ECO:0000256" key="13">
    <source>
        <dbReference type="ARBA" id="ARBA00022989"/>
    </source>
</evidence>
<evidence type="ECO:0008006" key="24">
    <source>
        <dbReference type="Google" id="ProtNLM"/>
    </source>
</evidence>
<evidence type="ECO:0000256" key="19">
    <source>
        <dbReference type="SAM" id="SignalP"/>
    </source>
</evidence>
<evidence type="ECO:0000256" key="3">
    <source>
        <dbReference type="ARBA" id="ARBA00010217"/>
    </source>
</evidence>
<comment type="similarity">
    <text evidence="2">In the N-terminal section; belongs to the leguminous lectin family.</text>
</comment>
<evidence type="ECO:0000256" key="9">
    <source>
        <dbReference type="ARBA" id="ARBA00022737"/>
    </source>
</evidence>
<keyword evidence="8 19" id="KW-0732">Signal</keyword>
<dbReference type="CDD" id="cd23509">
    <property type="entry name" value="Gnk2-like"/>
    <property type="match status" value="2"/>
</dbReference>
<dbReference type="InterPro" id="IPR011009">
    <property type="entry name" value="Kinase-like_dom_sf"/>
</dbReference>
<feature type="domain" description="Gnk2-homologous" evidence="21">
    <location>
        <begin position="148"/>
        <end position="278"/>
    </location>
</feature>
<evidence type="ECO:0000259" key="21">
    <source>
        <dbReference type="PROSITE" id="PS51473"/>
    </source>
</evidence>
<keyword evidence="13 18" id="KW-1133">Transmembrane helix</keyword>
<evidence type="ECO:0000256" key="1">
    <source>
        <dbReference type="ARBA" id="ARBA00004251"/>
    </source>
</evidence>
<dbReference type="GO" id="GO:0005886">
    <property type="term" value="C:plasma membrane"/>
    <property type="evidence" value="ECO:0007669"/>
    <property type="project" value="UniProtKB-SubCell"/>
</dbReference>
<evidence type="ECO:0000256" key="15">
    <source>
        <dbReference type="ARBA" id="ARBA00023170"/>
    </source>
</evidence>
<dbReference type="Gene3D" id="1.10.510.10">
    <property type="entry name" value="Transferase(Phosphotransferase) domain 1"/>
    <property type="match status" value="1"/>
</dbReference>
<dbReference type="STRING" id="40149.A0A0E0CGG9"/>
<organism evidence="22">
    <name type="scientific">Oryza meridionalis</name>
    <dbReference type="NCBI Taxonomy" id="40149"/>
    <lineage>
        <taxon>Eukaryota</taxon>
        <taxon>Viridiplantae</taxon>
        <taxon>Streptophyta</taxon>
        <taxon>Embryophyta</taxon>
        <taxon>Tracheophyta</taxon>
        <taxon>Spermatophyta</taxon>
        <taxon>Magnoliopsida</taxon>
        <taxon>Liliopsida</taxon>
        <taxon>Poales</taxon>
        <taxon>Poaceae</taxon>
        <taxon>BOP clade</taxon>
        <taxon>Oryzoideae</taxon>
        <taxon>Oryzeae</taxon>
        <taxon>Oryzinae</taxon>
        <taxon>Oryza</taxon>
    </lineage>
</organism>
<name>A0A0E0CGG9_9ORYZ</name>
<comment type="similarity">
    <text evidence="3">In the C-terminal section; belongs to the protein kinase superfamily. Ser/Thr protein kinase family.</text>
</comment>
<evidence type="ECO:0000259" key="20">
    <source>
        <dbReference type="PROSITE" id="PS50011"/>
    </source>
</evidence>
<dbReference type="InterPro" id="IPR008271">
    <property type="entry name" value="Ser/Thr_kinase_AS"/>
</dbReference>
<dbReference type="FunFam" id="1.10.510.10:FF:000240">
    <property type="entry name" value="Lectin-domain containing receptor kinase A4.3"/>
    <property type="match status" value="1"/>
</dbReference>
<dbReference type="SUPFAM" id="SSF56112">
    <property type="entry name" value="Protein kinase-like (PK-like)"/>
    <property type="match status" value="1"/>
</dbReference>
<keyword evidence="6" id="KW-0808">Transferase</keyword>
<evidence type="ECO:0000256" key="10">
    <source>
        <dbReference type="ARBA" id="ARBA00022741"/>
    </source>
</evidence>
<dbReference type="Gene3D" id="3.30.200.20">
    <property type="entry name" value="Phosphorylase Kinase, domain 1"/>
    <property type="match status" value="1"/>
</dbReference>
<feature type="domain" description="Protein kinase" evidence="20">
    <location>
        <begin position="376"/>
        <end position="648"/>
    </location>
</feature>
<evidence type="ECO:0000256" key="2">
    <source>
        <dbReference type="ARBA" id="ARBA00008536"/>
    </source>
</evidence>
<evidence type="ECO:0000256" key="5">
    <source>
        <dbReference type="ARBA" id="ARBA00022527"/>
    </source>
</evidence>
<sequence>MQPHILLLAVVLLSSPTWAAAGGEDQAVAMASLEVNPLHYNCSLSGGKYEPNSTYEANLRALASLLLAEARASAFASDSFGAAPDAVYGIALCRGDYAGDACAGGLRKAFRDAIDHGVFCAGFRDVTVYYDEHMFRFSGEDFRASLTNAPAWVTWNMNSVAGAAAFGDRVMELINTTAEFAAWNSSKRGYATGEAGFGELDVSATRLGLVEQQCRSSPDLVIFALVQCTPDLSPAGCLSCLAGIASQMPRWFAGAADYRLGGRILGVRCNLRYEVDRFFLESNETIKINMPRQKGPLSAGKISGIVAGILAFFVIIFALILFGLLKVIQDSERQRKLDSLEAEILEEISRSNTNMTGAPMFSRYTLQKLRGATGDFSKENEIGKGGFGHVYRGKLPCGLEIAVKRLSVSSSGQGSEQFRNEIKHMATLQHRNLVRLLGFCIQDEEHILVYEYMANGSLDDVFSDTDRKGRLLNWSTRLRIIDSIAQGLLYLHNFARQNTCIVHRDIKASNILLDNTMNAKISDFGIAKIFCSNLMESAATRGWGTFGYTAPEVFLNGTISNKCDVYSFGVLILEIISGTKAWQLWNARRCTDLMDRSLLPSTKENGNVGDEDVLVRYVQTALLCVQGDPDERPSIDKVVAMLSNNEALDVPNERPAYYNIQVHNAGGRCNTTIANAISPYTVFYTTSS</sequence>
<evidence type="ECO:0000256" key="18">
    <source>
        <dbReference type="SAM" id="Phobius"/>
    </source>
</evidence>
<feature type="binding site" evidence="17">
    <location>
        <position position="404"/>
    </location>
    <ligand>
        <name>ATP</name>
        <dbReference type="ChEBI" id="CHEBI:30616"/>
    </ligand>
</feature>
<keyword evidence="14 18" id="KW-0472">Membrane</keyword>
<dbReference type="InterPro" id="IPR038408">
    <property type="entry name" value="GNK2_sf"/>
</dbReference>
<keyword evidence="7 18" id="KW-0812">Transmembrane</keyword>
<dbReference type="GO" id="GO:0002229">
    <property type="term" value="P:defense response to oomycetes"/>
    <property type="evidence" value="ECO:0007669"/>
    <property type="project" value="UniProtKB-ARBA"/>
</dbReference>
<evidence type="ECO:0000256" key="8">
    <source>
        <dbReference type="ARBA" id="ARBA00022729"/>
    </source>
</evidence>
<keyword evidence="23" id="KW-1185">Reference proteome</keyword>
<keyword evidence="4" id="KW-1003">Cell membrane</keyword>
<evidence type="ECO:0000256" key="14">
    <source>
        <dbReference type="ARBA" id="ARBA00023136"/>
    </source>
</evidence>
<dbReference type="Gene3D" id="3.30.430.20">
    <property type="entry name" value="Gnk2 domain, C-X8-C-X2-C motif"/>
    <property type="match status" value="2"/>
</dbReference>
<dbReference type="HOGENOM" id="CLU_000288_35_3_1"/>
<evidence type="ECO:0000313" key="22">
    <source>
        <dbReference type="EnsemblPlants" id="OMERI02G06540.1"/>
    </source>
</evidence>
<dbReference type="PROSITE" id="PS00108">
    <property type="entry name" value="PROTEIN_KINASE_ST"/>
    <property type="match status" value="1"/>
</dbReference>
<keyword evidence="16" id="KW-0325">Glycoprotein</keyword>
<evidence type="ECO:0000256" key="12">
    <source>
        <dbReference type="ARBA" id="ARBA00022840"/>
    </source>
</evidence>
<dbReference type="FunFam" id="3.30.200.20:FF:000727">
    <property type="entry name" value="Cysteine-rich RLK (RECEPTOR-like protein kinase) 23"/>
    <property type="match status" value="1"/>
</dbReference>
<dbReference type="Gramene" id="OMERI02G06540.1">
    <property type="protein sequence ID" value="OMERI02G06540.1"/>
    <property type="gene ID" value="OMERI02G06540"/>
</dbReference>
<dbReference type="PANTHER" id="PTHR27002:SF892">
    <property type="entry name" value="OS07G0487300 PROTEIN"/>
    <property type="match status" value="1"/>
</dbReference>
<keyword evidence="9" id="KW-0677">Repeat</keyword>
<dbReference type="InterPro" id="IPR002902">
    <property type="entry name" value="GNK2"/>
</dbReference>
<feature type="chain" id="PRO_5002356184" description="Protein kinase domain-containing protein" evidence="19">
    <location>
        <begin position="20"/>
        <end position="688"/>
    </location>
</feature>